<accession>A0A9W8N337</accession>
<sequence length="66" mass="6667">MLFELGTGRRPSSIVVLEALSRNVEEVSAAVLGAVAVFAVVRVVVATGGVLVLVACAVGNDCNSPL</sequence>
<comment type="caution">
    <text evidence="2">The sequence shown here is derived from an EMBL/GenBank/DDBJ whole genome shotgun (WGS) entry which is preliminary data.</text>
</comment>
<gene>
    <name evidence="2" type="ORF">NPX13_g11335</name>
</gene>
<dbReference type="Proteomes" id="UP001148614">
    <property type="component" value="Unassembled WGS sequence"/>
</dbReference>
<dbReference type="EMBL" id="JANPWZ010003713">
    <property type="protein sequence ID" value="KAJ3551547.1"/>
    <property type="molecule type" value="Genomic_DNA"/>
</dbReference>
<protein>
    <submittedName>
        <fullName evidence="2">Uncharacterized protein</fullName>
    </submittedName>
</protein>
<evidence type="ECO:0000313" key="2">
    <source>
        <dbReference type="EMBL" id="KAJ3551547.1"/>
    </source>
</evidence>
<evidence type="ECO:0000313" key="3">
    <source>
        <dbReference type="Proteomes" id="UP001148614"/>
    </source>
</evidence>
<keyword evidence="1" id="KW-1133">Transmembrane helix</keyword>
<organism evidence="2 3">
    <name type="scientific">Xylaria arbuscula</name>
    <dbReference type="NCBI Taxonomy" id="114810"/>
    <lineage>
        <taxon>Eukaryota</taxon>
        <taxon>Fungi</taxon>
        <taxon>Dikarya</taxon>
        <taxon>Ascomycota</taxon>
        <taxon>Pezizomycotina</taxon>
        <taxon>Sordariomycetes</taxon>
        <taxon>Xylariomycetidae</taxon>
        <taxon>Xylariales</taxon>
        <taxon>Xylariaceae</taxon>
        <taxon>Xylaria</taxon>
    </lineage>
</organism>
<dbReference type="AlphaFoldDB" id="A0A9W8N337"/>
<name>A0A9W8N337_9PEZI</name>
<reference evidence="2" key="1">
    <citation type="submission" date="2022-07" db="EMBL/GenBank/DDBJ databases">
        <title>Genome Sequence of Xylaria arbuscula.</title>
        <authorList>
            <person name="Buettner E."/>
        </authorList>
    </citation>
    <scope>NUCLEOTIDE SEQUENCE</scope>
    <source>
        <strain evidence="2">VT107</strain>
    </source>
</reference>
<keyword evidence="1" id="KW-0472">Membrane</keyword>
<proteinExistence type="predicted"/>
<evidence type="ECO:0000256" key="1">
    <source>
        <dbReference type="SAM" id="Phobius"/>
    </source>
</evidence>
<feature type="transmembrane region" description="Helical" evidence="1">
    <location>
        <begin position="30"/>
        <end position="58"/>
    </location>
</feature>
<keyword evidence="3" id="KW-1185">Reference proteome</keyword>
<keyword evidence="1" id="KW-0812">Transmembrane</keyword>